<dbReference type="GO" id="GO:0017004">
    <property type="term" value="P:cytochrome complex assembly"/>
    <property type="evidence" value="ECO:0007669"/>
    <property type="project" value="UniProtKB-KW"/>
</dbReference>
<evidence type="ECO:0000256" key="2">
    <source>
        <dbReference type="ARBA" id="ARBA00022748"/>
    </source>
</evidence>
<evidence type="ECO:0000259" key="6">
    <source>
        <dbReference type="PROSITE" id="PS51352"/>
    </source>
</evidence>
<keyword evidence="5" id="KW-0732">Signal</keyword>
<keyword evidence="8" id="KW-1185">Reference proteome</keyword>
<dbReference type="PANTHER" id="PTHR42852">
    <property type="entry name" value="THIOL:DISULFIDE INTERCHANGE PROTEIN DSBE"/>
    <property type="match status" value="1"/>
</dbReference>
<comment type="subcellular location">
    <subcellularLocation>
        <location evidence="1">Cell envelope</location>
    </subcellularLocation>
</comment>
<dbReference type="OrthoDB" id="9794348at2"/>
<dbReference type="InterPro" id="IPR025380">
    <property type="entry name" value="DUF4369"/>
</dbReference>
<dbReference type="EMBL" id="BKAU01000005">
    <property type="protein sequence ID" value="GEP97824.1"/>
    <property type="molecule type" value="Genomic_DNA"/>
</dbReference>
<keyword evidence="4" id="KW-0676">Redox-active center</keyword>
<dbReference type="Pfam" id="PF13905">
    <property type="entry name" value="Thioredoxin_8"/>
    <property type="match status" value="1"/>
</dbReference>
<sequence>MRKTLLSKSFFTAAVLALAVIFSSFQDKGKYTITGHFSELPDGTVMELVPSGTHKEEKPVASATVKSGRFTFTGSVDGPRYFFVKIADGGYSGFNLMVENAEISVTGKATPAKDGKGRSFTGIQVKGSPSHTAYEEKSSLRGRLNTLYEAYHERGKAVTDELSAARNAKDTARQKEIMASDAWKQFEKEEHAFFKTVGDSITALITANKDTWWGPFLMLTNFSYFTPEQKPLFEQFSKEAKESYYGQVVHADLYPKSYIGQQAPSLTFADVSFASIAKGKKYVVVDFWASWCGPCRKAVPALKAFYAENSKDVEIISVSIDKKDADWMKADKEENFPWHSYLDRQDLADAYQVKAIPAMFLLDAKGIVVAENVTLDQIREKIK</sequence>
<evidence type="ECO:0000256" key="3">
    <source>
        <dbReference type="ARBA" id="ARBA00023157"/>
    </source>
</evidence>
<dbReference type="CDD" id="cd02966">
    <property type="entry name" value="TlpA_like_family"/>
    <property type="match status" value="1"/>
</dbReference>
<accession>A0A512RQ57</accession>
<evidence type="ECO:0000313" key="8">
    <source>
        <dbReference type="Proteomes" id="UP000321436"/>
    </source>
</evidence>
<gene>
    <name evidence="7" type="ORF">CCY01nite_40840</name>
</gene>
<feature type="signal peptide" evidence="5">
    <location>
        <begin position="1"/>
        <end position="19"/>
    </location>
</feature>
<dbReference type="Pfam" id="PF14289">
    <property type="entry name" value="DUF4369"/>
    <property type="match status" value="1"/>
</dbReference>
<proteinExistence type="predicted"/>
<keyword evidence="3" id="KW-1015">Disulfide bond</keyword>
<dbReference type="AlphaFoldDB" id="A0A512RQ57"/>
<feature type="chain" id="PRO_5022063689" evidence="5">
    <location>
        <begin position="20"/>
        <end position="383"/>
    </location>
</feature>
<dbReference type="PROSITE" id="PS51352">
    <property type="entry name" value="THIOREDOXIN_2"/>
    <property type="match status" value="1"/>
</dbReference>
<dbReference type="InterPro" id="IPR050553">
    <property type="entry name" value="Thioredoxin_ResA/DsbE_sf"/>
</dbReference>
<dbReference type="InterPro" id="IPR013766">
    <property type="entry name" value="Thioredoxin_domain"/>
</dbReference>
<evidence type="ECO:0000256" key="5">
    <source>
        <dbReference type="SAM" id="SignalP"/>
    </source>
</evidence>
<dbReference type="GO" id="GO:0030313">
    <property type="term" value="C:cell envelope"/>
    <property type="evidence" value="ECO:0007669"/>
    <property type="project" value="UniProtKB-SubCell"/>
</dbReference>
<evidence type="ECO:0000256" key="1">
    <source>
        <dbReference type="ARBA" id="ARBA00004196"/>
    </source>
</evidence>
<dbReference type="InterPro" id="IPR036249">
    <property type="entry name" value="Thioredoxin-like_sf"/>
</dbReference>
<evidence type="ECO:0000313" key="7">
    <source>
        <dbReference type="EMBL" id="GEP97824.1"/>
    </source>
</evidence>
<protein>
    <submittedName>
        <fullName evidence="7">Thiol:disulfide interchange protein</fullName>
    </submittedName>
</protein>
<reference evidence="7 8" key="1">
    <citation type="submission" date="2019-07" db="EMBL/GenBank/DDBJ databases">
        <title>Whole genome shotgun sequence of Chitinophaga cymbidii NBRC 109752.</title>
        <authorList>
            <person name="Hosoyama A."/>
            <person name="Uohara A."/>
            <person name="Ohji S."/>
            <person name="Ichikawa N."/>
        </authorList>
    </citation>
    <scope>NUCLEOTIDE SEQUENCE [LARGE SCALE GENOMIC DNA]</scope>
    <source>
        <strain evidence="7 8">NBRC 109752</strain>
    </source>
</reference>
<dbReference type="InterPro" id="IPR012336">
    <property type="entry name" value="Thioredoxin-like_fold"/>
</dbReference>
<feature type="domain" description="Thioredoxin" evidence="6">
    <location>
        <begin position="257"/>
        <end position="383"/>
    </location>
</feature>
<organism evidence="7 8">
    <name type="scientific">Chitinophaga cymbidii</name>
    <dbReference type="NCBI Taxonomy" id="1096750"/>
    <lineage>
        <taxon>Bacteria</taxon>
        <taxon>Pseudomonadati</taxon>
        <taxon>Bacteroidota</taxon>
        <taxon>Chitinophagia</taxon>
        <taxon>Chitinophagales</taxon>
        <taxon>Chitinophagaceae</taxon>
        <taxon>Chitinophaga</taxon>
    </lineage>
</organism>
<dbReference type="Proteomes" id="UP000321436">
    <property type="component" value="Unassembled WGS sequence"/>
</dbReference>
<dbReference type="Gene3D" id="3.40.30.10">
    <property type="entry name" value="Glutaredoxin"/>
    <property type="match status" value="1"/>
</dbReference>
<name>A0A512RQ57_9BACT</name>
<dbReference type="PANTHER" id="PTHR42852:SF6">
    <property type="entry name" value="THIOL:DISULFIDE INTERCHANGE PROTEIN DSBE"/>
    <property type="match status" value="1"/>
</dbReference>
<evidence type="ECO:0000256" key="4">
    <source>
        <dbReference type="ARBA" id="ARBA00023284"/>
    </source>
</evidence>
<comment type="caution">
    <text evidence="7">The sequence shown here is derived from an EMBL/GenBank/DDBJ whole genome shotgun (WGS) entry which is preliminary data.</text>
</comment>
<dbReference type="RefSeq" id="WP_146865784.1">
    <property type="nucleotide sequence ID" value="NZ_BKAU01000005.1"/>
</dbReference>
<keyword evidence="2" id="KW-0201">Cytochrome c-type biogenesis</keyword>
<dbReference type="SUPFAM" id="SSF52833">
    <property type="entry name" value="Thioredoxin-like"/>
    <property type="match status" value="1"/>
</dbReference>